<dbReference type="PANTHER" id="PTHR45526">
    <property type="entry name" value="TRANSCRIPTIONAL REGULATORY PROTEIN DPIA"/>
    <property type="match status" value="1"/>
</dbReference>
<comment type="caution">
    <text evidence="4">The sequence shown here is derived from an EMBL/GenBank/DDBJ whole genome shotgun (WGS) entry which is preliminary data.</text>
</comment>
<name>A0A419W7I5_9BACT</name>
<feature type="domain" description="Response regulatory" evidence="2">
    <location>
        <begin position="7"/>
        <end position="121"/>
    </location>
</feature>
<evidence type="ECO:0000256" key="1">
    <source>
        <dbReference type="PROSITE-ProRule" id="PRU00169"/>
    </source>
</evidence>
<evidence type="ECO:0000313" key="5">
    <source>
        <dbReference type="Proteomes" id="UP000283387"/>
    </source>
</evidence>
<dbReference type="Pfam" id="PF04397">
    <property type="entry name" value="LytTR"/>
    <property type="match status" value="1"/>
</dbReference>
<protein>
    <submittedName>
        <fullName evidence="4">LytTR family two component transcriptional regulator</fullName>
    </submittedName>
</protein>
<feature type="modified residue" description="4-aspartylphosphate" evidence="1">
    <location>
        <position position="58"/>
    </location>
</feature>
<dbReference type="AlphaFoldDB" id="A0A419W7I5"/>
<dbReference type="EMBL" id="RAPN01000001">
    <property type="protein sequence ID" value="RKD91433.1"/>
    <property type="molecule type" value="Genomic_DNA"/>
</dbReference>
<dbReference type="GO" id="GO:0000156">
    <property type="term" value="F:phosphorelay response regulator activity"/>
    <property type="evidence" value="ECO:0007669"/>
    <property type="project" value="TreeGrafter"/>
</dbReference>
<gene>
    <name evidence="4" type="ORF">BC643_1786</name>
</gene>
<dbReference type="PROSITE" id="PS50110">
    <property type="entry name" value="RESPONSE_REGULATORY"/>
    <property type="match status" value="1"/>
</dbReference>
<dbReference type="GO" id="GO:0003677">
    <property type="term" value="F:DNA binding"/>
    <property type="evidence" value="ECO:0007669"/>
    <property type="project" value="InterPro"/>
</dbReference>
<dbReference type="RefSeq" id="WP_120272736.1">
    <property type="nucleotide sequence ID" value="NZ_RAPN01000001.1"/>
</dbReference>
<dbReference type="Gene3D" id="2.40.50.1020">
    <property type="entry name" value="LytTr DNA-binding domain"/>
    <property type="match status" value="1"/>
</dbReference>
<reference evidence="4 5" key="1">
    <citation type="submission" date="2018-09" db="EMBL/GenBank/DDBJ databases">
        <title>Genomic Encyclopedia of Archaeal and Bacterial Type Strains, Phase II (KMG-II): from individual species to whole genera.</title>
        <authorList>
            <person name="Goeker M."/>
        </authorList>
    </citation>
    <scope>NUCLEOTIDE SEQUENCE [LARGE SCALE GENOMIC DNA]</scope>
    <source>
        <strain evidence="4 5">DSM 27148</strain>
    </source>
</reference>
<keyword evidence="1" id="KW-0597">Phosphoprotein</keyword>
<keyword evidence="5" id="KW-1185">Reference proteome</keyword>
<dbReference type="InterPro" id="IPR001789">
    <property type="entry name" value="Sig_transdc_resp-reg_receiver"/>
</dbReference>
<evidence type="ECO:0000259" key="3">
    <source>
        <dbReference type="PROSITE" id="PS50930"/>
    </source>
</evidence>
<dbReference type="Pfam" id="PF00072">
    <property type="entry name" value="Response_reg"/>
    <property type="match status" value="1"/>
</dbReference>
<dbReference type="InterPro" id="IPR011006">
    <property type="entry name" value="CheY-like_superfamily"/>
</dbReference>
<accession>A0A419W7I5</accession>
<proteinExistence type="predicted"/>
<organism evidence="4 5">
    <name type="scientific">Mangrovibacterium diazotrophicum</name>
    <dbReference type="NCBI Taxonomy" id="1261403"/>
    <lineage>
        <taxon>Bacteria</taxon>
        <taxon>Pseudomonadati</taxon>
        <taxon>Bacteroidota</taxon>
        <taxon>Bacteroidia</taxon>
        <taxon>Marinilabiliales</taxon>
        <taxon>Prolixibacteraceae</taxon>
        <taxon>Mangrovibacterium</taxon>
    </lineage>
</organism>
<dbReference type="SMART" id="SM00850">
    <property type="entry name" value="LytTR"/>
    <property type="match status" value="1"/>
</dbReference>
<evidence type="ECO:0000313" key="4">
    <source>
        <dbReference type="EMBL" id="RKD91433.1"/>
    </source>
</evidence>
<dbReference type="SMART" id="SM00448">
    <property type="entry name" value="REC"/>
    <property type="match status" value="1"/>
</dbReference>
<sequence length="250" mass="28793">MKKNNLKVLVVDDEQDARDILKYYLQEIPDIGTIEEASNAEEALFKYIDFTPDLVFLDIMMPGRKGDELIELLKRKEPNCHIIIVSAHKESAIMAIQNSVYDFVLKPIDFDILQEKVEKYQYMLQGSIEEKFKKVLNMVDQGTKLKISSTNSHVLIDPNDILYCEADGSYTYLVMNNGMKELANTYLGKLEKILSEQRFYRISRSVLINLEKLSHVNKSDNTCTLIGTDFEMTLSGSKKQIRILCEMDLE</sequence>
<dbReference type="Gene3D" id="3.40.50.2300">
    <property type="match status" value="1"/>
</dbReference>
<dbReference type="PROSITE" id="PS50930">
    <property type="entry name" value="HTH_LYTTR"/>
    <property type="match status" value="1"/>
</dbReference>
<dbReference type="InterPro" id="IPR051271">
    <property type="entry name" value="2C-system_Tx_regulators"/>
</dbReference>
<dbReference type="Proteomes" id="UP000283387">
    <property type="component" value="Unassembled WGS sequence"/>
</dbReference>
<dbReference type="SUPFAM" id="SSF52172">
    <property type="entry name" value="CheY-like"/>
    <property type="match status" value="1"/>
</dbReference>
<dbReference type="PANTHER" id="PTHR45526:SF1">
    <property type="entry name" value="TRANSCRIPTIONAL REGULATORY PROTEIN DCUR-RELATED"/>
    <property type="match status" value="1"/>
</dbReference>
<feature type="domain" description="HTH LytTR-type" evidence="3">
    <location>
        <begin position="145"/>
        <end position="247"/>
    </location>
</feature>
<dbReference type="OrthoDB" id="1116664at2"/>
<evidence type="ECO:0000259" key="2">
    <source>
        <dbReference type="PROSITE" id="PS50110"/>
    </source>
</evidence>
<dbReference type="InterPro" id="IPR007492">
    <property type="entry name" value="LytTR_DNA-bd_dom"/>
</dbReference>